<accession>A0A6V7UXC9</accession>
<dbReference type="OrthoDB" id="9996127at2759"/>
<sequence>MQKSKIFLRRAIHATGIFCTCTAFFDLIGCPMSISGTSMLPNLVPGDVVWISKIFPKPATGDIFVFTAPPDPSKNHIKRIVAREGIQPERSKVGECLFQRIISGYFLII</sequence>
<dbReference type="GO" id="GO:0006465">
    <property type="term" value="P:signal peptide processing"/>
    <property type="evidence" value="ECO:0007669"/>
    <property type="project" value="InterPro"/>
</dbReference>
<dbReference type="Proteomes" id="UP000580250">
    <property type="component" value="Unassembled WGS sequence"/>
</dbReference>
<dbReference type="InterPro" id="IPR036286">
    <property type="entry name" value="LexA/Signal_pep-like_sf"/>
</dbReference>
<name>A0A6V7UXC9_MELEN</name>
<evidence type="ECO:0000313" key="2">
    <source>
        <dbReference type="EMBL" id="CAD2167247.1"/>
    </source>
</evidence>
<dbReference type="InterPro" id="IPR019533">
    <property type="entry name" value="Peptidase_S26"/>
</dbReference>
<dbReference type="CDD" id="cd06530">
    <property type="entry name" value="S26_SPase_I"/>
    <property type="match status" value="1"/>
</dbReference>
<feature type="domain" description="Peptidase S26" evidence="1">
    <location>
        <begin position="24"/>
        <end position="85"/>
    </location>
</feature>
<protein>
    <recommendedName>
        <fullName evidence="1">Peptidase S26 domain-containing protein</fullName>
    </recommendedName>
</protein>
<gene>
    <name evidence="2" type="ORF">MENT_LOCUS18528</name>
</gene>
<dbReference type="Pfam" id="PF10502">
    <property type="entry name" value="Peptidase_S26"/>
    <property type="match status" value="1"/>
</dbReference>
<comment type="caution">
    <text evidence="2">The sequence shown here is derived from an EMBL/GenBank/DDBJ whole genome shotgun (WGS) entry which is preliminary data.</text>
</comment>
<proteinExistence type="predicted"/>
<dbReference type="AlphaFoldDB" id="A0A6V7UXC9"/>
<evidence type="ECO:0000313" key="3">
    <source>
        <dbReference type="Proteomes" id="UP000580250"/>
    </source>
</evidence>
<dbReference type="EMBL" id="CAJEWN010000125">
    <property type="protein sequence ID" value="CAD2167247.1"/>
    <property type="molecule type" value="Genomic_DNA"/>
</dbReference>
<organism evidence="2 3">
    <name type="scientific">Meloidogyne enterolobii</name>
    <name type="common">Root-knot nematode worm</name>
    <name type="synonym">Meloidogyne mayaguensis</name>
    <dbReference type="NCBI Taxonomy" id="390850"/>
    <lineage>
        <taxon>Eukaryota</taxon>
        <taxon>Metazoa</taxon>
        <taxon>Ecdysozoa</taxon>
        <taxon>Nematoda</taxon>
        <taxon>Chromadorea</taxon>
        <taxon>Rhabditida</taxon>
        <taxon>Tylenchina</taxon>
        <taxon>Tylenchomorpha</taxon>
        <taxon>Tylenchoidea</taxon>
        <taxon>Meloidogynidae</taxon>
        <taxon>Meloidogyninae</taxon>
        <taxon>Meloidogyne</taxon>
    </lineage>
</organism>
<evidence type="ECO:0000259" key="1">
    <source>
        <dbReference type="Pfam" id="PF10502"/>
    </source>
</evidence>
<dbReference type="GO" id="GO:0004252">
    <property type="term" value="F:serine-type endopeptidase activity"/>
    <property type="evidence" value="ECO:0007669"/>
    <property type="project" value="InterPro"/>
</dbReference>
<reference evidence="2 3" key="1">
    <citation type="submission" date="2020-08" db="EMBL/GenBank/DDBJ databases">
        <authorList>
            <person name="Koutsovoulos G."/>
            <person name="Danchin GJ E."/>
        </authorList>
    </citation>
    <scope>NUCLEOTIDE SEQUENCE [LARGE SCALE GENOMIC DNA]</scope>
</reference>
<dbReference type="SUPFAM" id="SSF51306">
    <property type="entry name" value="LexA/Signal peptidase"/>
    <property type="match status" value="1"/>
</dbReference>
<dbReference type="Gene3D" id="2.10.109.10">
    <property type="entry name" value="Umud Fragment, subunit A"/>
    <property type="match status" value="1"/>
</dbReference>